<name>A0A4Y2LZA8_ARAVE</name>
<organism evidence="1 2">
    <name type="scientific">Araneus ventricosus</name>
    <name type="common">Orbweaver spider</name>
    <name type="synonym">Epeira ventricosa</name>
    <dbReference type="NCBI Taxonomy" id="182803"/>
    <lineage>
        <taxon>Eukaryota</taxon>
        <taxon>Metazoa</taxon>
        <taxon>Ecdysozoa</taxon>
        <taxon>Arthropoda</taxon>
        <taxon>Chelicerata</taxon>
        <taxon>Arachnida</taxon>
        <taxon>Araneae</taxon>
        <taxon>Araneomorphae</taxon>
        <taxon>Entelegynae</taxon>
        <taxon>Araneoidea</taxon>
        <taxon>Araneidae</taxon>
        <taxon>Araneus</taxon>
    </lineage>
</organism>
<dbReference type="Proteomes" id="UP000499080">
    <property type="component" value="Unassembled WGS sequence"/>
</dbReference>
<dbReference type="AlphaFoldDB" id="A0A4Y2LZA8"/>
<gene>
    <name evidence="1" type="ORF">AVEN_102885_1</name>
</gene>
<comment type="caution">
    <text evidence="1">The sequence shown here is derived from an EMBL/GenBank/DDBJ whole genome shotgun (WGS) entry which is preliminary data.</text>
</comment>
<accession>A0A4Y2LZA8</accession>
<keyword evidence="2" id="KW-1185">Reference proteome</keyword>
<evidence type="ECO:0000313" key="1">
    <source>
        <dbReference type="EMBL" id="GBN19839.1"/>
    </source>
</evidence>
<proteinExistence type="predicted"/>
<reference evidence="1 2" key="1">
    <citation type="journal article" date="2019" name="Sci. Rep.">
        <title>Orb-weaving spider Araneus ventricosus genome elucidates the spidroin gene catalogue.</title>
        <authorList>
            <person name="Kono N."/>
            <person name="Nakamura H."/>
            <person name="Ohtoshi R."/>
            <person name="Moran D.A.P."/>
            <person name="Shinohara A."/>
            <person name="Yoshida Y."/>
            <person name="Fujiwara M."/>
            <person name="Mori M."/>
            <person name="Tomita M."/>
            <person name="Arakawa K."/>
        </authorList>
    </citation>
    <scope>NUCLEOTIDE SEQUENCE [LARGE SCALE GENOMIC DNA]</scope>
</reference>
<dbReference type="EMBL" id="BGPR01006532">
    <property type="protein sequence ID" value="GBN19839.1"/>
    <property type="molecule type" value="Genomic_DNA"/>
</dbReference>
<protein>
    <submittedName>
        <fullName evidence="1">Uncharacterized protein</fullName>
    </submittedName>
</protein>
<evidence type="ECO:0000313" key="2">
    <source>
        <dbReference type="Proteomes" id="UP000499080"/>
    </source>
</evidence>
<sequence length="99" mass="11382">MSTTKLASSHQISQYSSRRKFEHGVFNLNQTFVLRGSSSNLVPNPRSNDLEFLSPGSPSRLPWGCLYDRKLVTLNHLKSSALTYTAMYCICQYFNRRIF</sequence>